<sequence>MQNNELKNNLAYILANFCFLVEVIKKLETSNLTLVESLEIVENAANTLSEVQGESGVIIKNKLNYVLAKNVGLQHIKTIRNILLNTNENNQWILNLHHLIYQI</sequence>
<gene>
    <name evidence="1" type="ORF">MEUPH1_LOCUS22555</name>
</gene>
<dbReference type="AlphaFoldDB" id="A0AAV0XK40"/>
<comment type="caution">
    <text evidence="1">The sequence shown here is derived from an EMBL/GenBank/DDBJ whole genome shotgun (WGS) entry which is preliminary data.</text>
</comment>
<proteinExistence type="predicted"/>
<name>A0AAV0XK40_9HEMI</name>
<evidence type="ECO:0000313" key="1">
    <source>
        <dbReference type="EMBL" id="CAI6368163.1"/>
    </source>
</evidence>
<organism evidence="1 2">
    <name type="scientific">Macrosiphum euphorbiae</name>
    <name type="common">potato aphid</name>
    <dbReference type="NCBI Taxonomy" id="13131"/>
    <lineage>
        <taxon>Eukaryota</taxon>
        <taxon>Metazoa</taxon>
        <taxon>Ecdysozoa</taxon>
        <taxon>Arthropoda</taxon>
        <taxon>Hexapoda</taxon>
        <taxon>Insecta</taxon>
        <taxon>Pterygota</taxon>
        <taxon>Neoptera</taxon>
        <taxon>Paraneoptera</taxon>
        <taxon>Hemiptera</taxon>
        <taxon>Sternorrhyncha</taxon>
        <taxon>Aphidomorpha</taxon>
        <taxon>Aphidoidea</taxon>
        <taxon>Aphididae</taxon>
        <taxon>Macrosiphini</taxon>
        <taxon>Macrosiphum</taxon>
    </lineage>
</organism>
<accession>A0AAV0XK40</accession>
<keyword evidence="2" id="KW-1185">Reference proteome</keyword>
<dbReference type="Proteomes" id="UP001160148">
    <property type="component" value="Unassembled WGS sequence"/>
</dbReference>
<protein>
    <submittedName>
        <fullName evidence="1">Uncharacterized protein</fullName>
    </submittedName>
</protein>
<evidence type="ECO:0000313" key="2">
    <source>
        <dbReference type="Proteomes" id="UP001160148"/>
    </source>
</evidence>
<dbReference type="EMBL" id="CARXXK010000005">
    <property type="protein sequence ID" value="CAI6368163.1"/>
    <property type="molecule type" value="Genomic_DNA"/>
</dbReference>
<reference evidence="1 2" key="1">
    <citation type="submission" date="2023-01" db="EMBL/GenBank/DDBJ databases">
        <authorList>
            <person name="Whitehead M."/>
        </authorList>
    </citation>
    <scope>NUCLEOTIDE SEQUENCE [LARGE SCALE GENOMIC DNA]</scope>
</reference>